<evidence type="ECO:0000256" key="1">
    <source>
        <dbReference type="SAM" id="Phobius"/>
    </source>
</evidence>
<dbReference type="OrthoDB" id="9955357at2"/>
<dbReference type="EMBL" id="FOLT01000007">
    <property type="protein sequence ID" value="SFC44512.1"/>
    <property type="molecule type" value="Genomic_DNA"/>
</dbReference>
<keyword evidence="1" id="KW-0472">Membrane</keyword>
<feature type="transmembrane region" description="Helical" evidence="1">
    <location>
        <begin position="12"/>
        <end position="36"/>
    </location>
</feature>
<dbReference type="Proteomes" id="UP000199612">
    <property type="component" value="Unassembled WGS sequence"/>
</dbReference>
<protein>
    <submittedName>
        <fullName evidence="2">Uncharacterized protein</fullName>
    </submittedName>
</protein>
<keyword evidence="1" id="KW-1133">Transmembrane helix</keyword>
<evidence type="ECO:0000313" key="3">
    <source>
        <dbReference type="Proteomes" id="UP000199612"/>
    </source>
</evidence>
<reference evidence="3" key="1">
    <citation type="submission" date="2016-10" db="EMBL/GenBank/DDBJ databases">
        <authorList>
            <person name="Varghese N."/>
            <person name="Submissions S."/>
        </authorList>
    </citation>
    <scope>NUCLEOTIDE SEQUENCE [LARGE SCALE GENOMIC DNA]</scope>
    <source>
        <strain evidence="3">DSM 23664</strain>
    </source>
</reference>
<sequence>MKKFLTYTGSAAGLIISFALAAVALFFFGVMISLLMNEQTKMEEERAIQQIEQAPEYIEAYNIIDDERGVVVWSDVDSDERGKVLYVRNGTSFQFFDRSGDDIDNNHPVMDEIIDLISKKMVEE</sequence>
<organism evidence="2 3">
    <name type="scientific">Alkalibacterium subtropicum</name>
    <dbReference type="NCBI Taxonomy" id="753702"/>
    <lineage>
        <taxon>Bacteria</taxon>
        <taxon>Bacillati</taxon>
        <taxon>Bacillota</taxon>
        <taxon>Bacilli</taxon>
        <taxon>Lactobacillales</taxon>
        <taxon>Carnobacteriaceae</taxon>
        <taxon>Alkalibacterium</taxon>
    </lineage>
</organism>
<name>A0A1I1J948_9LACT</name>
<keyword evidence="3" id="KW-1185">Reference proteome</keyword>
<dbReference type="RefSeq" id="WP_091530242.1">
    <property type="nucleotide sequence ID" value="NZ_FOLT01000007.1"/>
</dbReference>
<dbReference type="STRING" id="753702.SAMN04488102_10717"/>
<gene>
    <name evidence="2" type="ORF">SAMN04488102_10717</name>
</gene>
<dbReference type="AlphaFoldDB" id="A0A1I1J948"/>
<accession>A0A1I1J948</accession>
<evidence type="ECO:0000313" key="2">
    <source>
        <dbReference type="EMBL" id="SFC44512.1"/>
    </source>
</evidence>
<keyword evidence="1" id="KW-0812">Transmembrane</keyword>
<proteinExistence type="predicted"/>